<sequence length="134" mass="15504">MFYVMDNLFAGPSNEYDSPFLLGKSNIIFKKKYFFFVKALIENESDEVSCREELDDTLNNEMELIGLADRIEKIEFLMKHTADKSISLLDKLKLLEDMTVVAKEYENKMVAEFYSGADKQKARIGFVCANILYI</sequence>
<evidence type="ECO:0000313" key="2">
    <source>
        <dbReference type="WBParaSite" id="Hba_11866"/>
    </source>
</evidence>
<accession>A0A1I7X2Z6</accession>
<proteinExistence type="predicted"/>
<reference evidence="2" key="1">
    <citation type="submission" date="2016-11" db="UniProtKB">
        <authorList>
            <consortium name="WormBaseParasite"/>
        </authorList>
    </citation>
    <scope>IDENTIFICATION</scope>
</reference>
<evidence type="ECO:0000313" key="1">
    <source>
        <dbReference type="Proteomes" id="UP000095283"/>
    </source>
</evidence>
<keyword evidence="1" id="KW-1185">Reference proteome</keyword>
<organism evidence="1 2">
    <name type="scientific">Heterorhabditis bacteriophora</name>
    <name type="common">Entomopathogenic nematode worm</name>
    <dbReference type="NCBI Taxonomy" id="37862"/>
    <lineage>
        <taxon>Eukaryota</taxon>
        <taxon>Metazoa</taxon>
        <taxon>Ecdysozoa</taxon>
        <taxon>Nematoda</taxon>
        <taxon>Chromadorea</taxon>
        <taxon>Rhabditida</taxon>
        <taxon>Rhabditina</taxon>
        <taxon>Rhabditomorpha</taxon>
        <taxon>Strongyloidea</taxon>
        <taxon>Heterorhabditidae</taxon>
        <taxon>Heterorhabditis</taxon>
    </lineage>
</organism>
<dbReference type="Proteomes" id="UP000095283">
    <property type="component" value="Unplaced"/>
</dbReference>
<dbReference type="AlphaFoldDB" id="A0A1I7X2Z6"/>
<protein>
    <submittedName>
        <fullName evidence="2">Uncharacterized protein</fullName>
    </submittedName>
</protein>
<name>A0A1I7X2Z6_HETBA</name>
<dbReference type="WBParaSite" id="Hba_11866">
    <property type="protein sequence ID" value="Hba_11866"/>
    <property type="gene ID" value="Hba_11866"/>
</dbReference>